<protein>
    <submittedName>
        <fullName evidence="2">Metal-dependent hydrolases of the beta-lactamase superfamily II</fullName>
    </submittedName>
</protein>
<dbReference type="Proteomes" id="UP000288215">
    <property type="component" value="Unassembled WGS sequence"/>
</dbReference>
<dbReference type="AlphaFoldDB" id="A0A444L9S1"/>
<dbReference type="Gene3D" id="3.60.15.10">
    <property type="entry name" value="Ribonuclease Z/Hydroxyacylglutathione hydrolase-like"/>
    <property type="match status" value="1"/>
</dbReference>
<proteinExistence type="predicted"/>
<sequence>MRAIDGLEIMILCDNTVSPAARGMLGEHGFSALIRHGSEAVLFDTGQTGVPLVNNMKALKIGRVEDVVLSHGHYDHSGGLPKMIESGCAPSRIFTHGDAFLPRFKKVRGNLIRIGMPFDPKILDAAGVSVSASASGSPQQVKEWLITTGEIKRESFERPETEFFIGRDGGIEKDTFRDDMGIVAALEGKGLVVVTGCAHSGVINTVSHAREITGIEEVFAVVGGFHLNDAGEEKLEMTAAALREIGVKKVVPCHCTGFAAACHMRGRLGDAVDPGCTGKRISL</sequence>
<evidence type="ECO:0000313" key="3">
    <source>
        <dbReference type="Proteomes" id="UP000288215"/>
    </source>
</evidence>
<dbReference type="PANTHER" id="PTHR13754">
    <property type="entry name" value="METALLO-BETA-LACTAMASE SUPERFAMILY PROTEIN"/>
    <property type="match status" value="1"/>
</dbReference>
<dbReference type="SUPFAM" id="SSF56281">
    <property type="entry name" value="Metallo-hydrolase/oxidoreductase"/>
    <property type="match status" value="1"/>
</dbReference>
<dbReference type="InterPro" id="IPR036866">
    <property type="entry name" value="RibonucZ/Hydroxyglut_hydro"/>
</dbReference>
<feature type="domain" description="Metallo-beta-lactamase" evidence="1">
    <location>
        <begin position="28"/>
        <end position="254"/>
    </location>
</feature>
<evidence type="ECO:0000313" key="2">
    <source>
        <dbReference type="EMBL" id="RWX74337.1"/>
    </source>
</evidence>
<gene>
    <name evidence="2" type="ORF">Metus_0362</name>
</gene>
<dbReference type="PANTHER" id="PTHR13754:SF13">
    <property type="entry name" value="METALLO-BETA-LACTAMASE SUPERFAMILY PROTEIN (AFU_ORTHOLOGUE AFUA_3G07630)"/>
    <property type="match status" value="1"/>
</dbReference>
<dbReference type="InterPro" id="IPR041712">
    <property type="entry name" value="DHPS-like_MBL-fold"/>
</dbReference>
<dbReference type="CDD" id="cd07713">
    <property type="entry name" value="DHPS-like_MBL-fold"/>
    <property type="match status" value="1"/>
</dbReference>
<dbReference type="InterPro" id="IPR052926">
    <property type="entry name" value="Metallo-beta-lactamase_dom"/>
</dbReference>
<name>A0A444L9S1_METS7</name>
<dbReference type="GO" id="GO:0016740">
    <property type="term" value="F:transferase activity"/>
    <property type="evidence" value="ECO:0007669"/>
    <property type="project" value="TreeGrafter"/>
</dbReference>
<dbReference type="EMBL" id="RXGA01000001">
    <property type="protein sequence ID" value="RWX74337.1"/>
    <property type="molecule type" value="Genomic_DNA"/>
</dbReference>
<evidence type="ECO:0000259" key="1">
    <source>
        <dbReference type="SMART" id="SM00849"/>
    </source>
</evidence>
<keyword evidence="2" id="KW-0378">Hydrolase</keyword>
<comment type="caution">
    <text evidence="2">The sequence shown here is derived from an EMBL/GenBank/DDBJ whole genome shotgun (WGS) entry which is preliminary data.</text>
</comment>
<reference evidence="2 3" key="1">
    <citation type="submission" date="2018-12" db="EMBL/GenBank/DDBJ databases">
        <title>The complete genome of the methanogenic archaea of the candidate phylum Verstraetearchaeota, obtained from the metagenome of underground thermal water.</title>
        <authorList>
            <person name="Kadnikov V.V."/>
            <person name="Mardanov A.V."/>
            <person name="Beletsky A.V."/>
            <person name="Karnachuk O.V."/>
            <person name="Ravin N.V."/>
        </authorList>
    </citation>
    <scope>NUCLEOTIDE SEQUENCE [LARGE SCALE GENOMIC DNA]</scope>
    <source>
        <strain evidence="2">Ch88</strain>
    </source>
</reference>
<organism evidence="2 3">
    <name type="scientific">Methanosuratincola subterraneus</name>
    <dbReference type="NCBI Taxonomy" id="2593994"/>
    <lineage>
        <taxon>Archaea</taxon>
        <taxon>Thermoproteota</taxon>
        <taxon>Methanosuratincolia</taxon>
        <taxon>Candidatus Methanomethylicales</taxon>
        <taxon>Candidatus Methanomethylicaceae</taxon>
        <taxon>Candidatus Methanosuratincola (ex Vanwonterghem et al. 2016)</taxon>
    </lineage>
</organism>
<dbReference type="Pfam" id="PF00753">
    <property type="entry name" value="Lactamase_B"/>
    <property type="match status" value="1"/>
</dbReference>
<dbReference type="InterPro" id="IPR001279">
    <property type="entry name" value="Metallo-B-lactamas"/>
</dbReference>
<accession>A0A444L9S1</accession>
<dbReference type="GO" id="GO:0016787">
    <property type="term" value="F:hydrolase activity"/>
    <property type="evidence" value="ECO:0007669"/>
    <property type="project" value="UniProtKB-KW"/>
</dbReference>
<dbReference type="SMART" id="SM00849">
    <property type="entry name" value="Lactamase_B"/>
    <property type="match status" value="1"/>
</dbReference>